<reference evidence="1" key="1">
    <citation type="journal article" date="2016" name="Proc. Natl. Acad. Sci. U.S.A.">
        <title>Lipid metabolic changes in an early divergent fungus govern the establishment of a mutualistic symbiosis with endobacteria.</title>
        <authorList>
            <person name="Lastovetsky O.A."/>
            <person name="Gaspar M.L."/>
            <person name="Mondo S.J."/>
            <person name="LaButti K.M."/>
            <person name="Sandor L."/>
            <person name="Grigoriev I.V."/>
            <person name="Henry S.A."/>
            <person name="Pawlowska T.E."/>
        </authorList>
    </citation>
    <scope>NUCLEOTIDE SEQUENCE [LARGE SCALE GENOMIC DNA]</scope>
    <source>
        <strain evidence="1">ATCC 52814</strain>
    </source>
</reference>
<dbReference type="VEuPathDB" id="FungiDB:BCV72DRAFT_219119"/>
<dbReference type="AlphaFoldDB" id="A0A1X0RIL2"/>
<gene>
    <name evidence="1" type="ORF">BCV72DRAFT_219119</name>
</gene>
<dbReference type="OrthoDB" id="5556225at2759"/>
<name>A0A1X0RIL2_RHIZD</name>
<protein>
    <submittedName>
        <fullName evidence="1">Uncharacterized protein</fullName>
    </submittedName>
</protein>
<proteinExistence type="predicted"/>
<accession>A0A1X0RIL2</accession>
<sequence length="88" mass="10335">MLKKSELTVHLIDEFTTSSECPNCKDDLETFKTIINHRPYKRVDMSTVKCQGLSRCKNPKCSIKESKRKLWNRDLKLSKDFGQLKEDK</sequence>
<organism evidence="1">
    <name type="scientific">Rhizopus microsporus var. microsporus</name>
    <dbReference type="NCBI Taxonomy" id="86635"/>
    <lineage>
        <taxon>Eukaryota</taxon>
        <taxon>Fungi</taxon>
        <taxon>Fungi incertae sedis</taxon>
        <taxon>Mucoromycota</taxon>
        <taxon>Mucoromycotina</taxon>
        <taxon>Mucoromycetes</taxon>
        <taxon>Mucorales</taxon>
        <taxon>Mucorineae</taxon>
        <taxon>Rhizopodaceae</taxon>
        <taxon>Rhizopus</taxon>
    </lineage>
</organism>
<dbReference type="EMBL" id="KV921854">
    <property type="protein sequence ID" value="ORE11846.1"/>
    <property type="molecule type" value="Genomic_DNA"/>
</dbReference>
<dbReference type="Proteomes" id="UP000242414">
    <property type="component" value="Unassembled WGS sequence"/>
</dbReference>
<evidence type="ECO:0000313" key="1">
    <source>
        <dbReference type="EMBL" id="ORE11846.1"/>
    </source>
</evidence>